<dbReference type="AlphaFoldDB" id="A0A4D6M023"/>
<keyword evidence="2" id="KW-1185">Reference proteome</keyword>
<organism evidence="1 2">
    <name type="scientific">Vigna unguiculata</name>
    <name type="common">Cowpea</name>
    <dbReference type="NCBI Taxonomy" id="3917"/>
    <lineage>
        <taxon>Eukaryota</taxon>
        <taxon>Viridiplantae</taxon>
        <taxon>Streptophyta</taxon>
        <taxon>Embryophyta</taxon>
        <taxon>Tracheophyta</taxon>
        <taxon>Spermatophyta</taxon>
        <taxon>Magnoliopsida</taxon>
        <taxon>eudicotyledons</taxon>
        <taxon>Gunneridae</taxon>
        <taxon>Pentapetalae</taxon>
        <taxon>rosids</taxon>
        <taxon>fabids</taxon>
        <taxon>Fabales</taxon>
        <taxon>Fabaceae</taxon>
        <taxon>Papilionoideae</taxon>
        <taxon>50 kb inversion clade</taxon>
        <taxon>NPAAA clade</taxon>
        <taxon>indigoferoid/millettioid clade</taxon>
        <taxon>Phaseoleae</taxon>
        <taxon>Vigna</taxon>
    </lineage>
</organism>
<evidence type="ECO:0000313" key="1">
    <source>
        <dbReference type="EMBL" id="QCD94247.1"/>
    </source>
</evidence>
<sequence length="68" mass="7263">MHDLQGTVTFPATAIGRGVHSMVIACVPGSERGRLGCFATGEESVGQDYERDKLVGSDHKRDNFVGAQ</sequence>
<dbReference type="EMBL" id="CP039349">
    <property type="protein sequence ID" value="QCD94247.1"/>
    <property type="molecule type" value="Genomic_DNA"/>
</dbReference>
<dbReference type="Proteomes" id="UP000501690">
    <property type="component" value="Linkage Group LG5"/>
</dbReference>
<evidence type="ECO:0000313" key="2">
    <source>
        <dbReference type="Proteomes" id="UP000501690"/>
    </source>
</evidence>
<accession>A0A4D6M023</accession>
<proteinExistence type="predicted"/>
<name>A0A4D6M023_VIGUN</name>
<protein>
    <submittedName>
        <fullName evidence="1">Uncharacterized protein</fullName>
    </submittedName>
</protein>
<gene>
    <name evidence="1" type="ORF">DEO72_LG5g2329</name>
</gene>
<reference evidence="1 2" key="1">
    <citation type="submission" date="2019-04" db="EMBL/GenBank/DDBJ databases">
        <title>An improved genome assembly and genetic linkage map for asparagus bean, Vigna unguiculata ssp. sesquipedialis.</title>
        <authorList>
            <person name="Xia Q."/>
            <person name="Zhang R."/>
            <person name="Dong Y."/>
        </authorList>
    </citation>
    <scope>NUCLEOTIDE SEQUENCE [LARGE SCALE GENOMIC DNA]</scope>
    <source>
        <tissue evidence="1">Leaf</tissue>
    </source>
</reference>